<dbReference type="EMBL" id="CAXKWB010006055">
    <property type="protein sequence ID" value="CAL4081171.1"/>
    <property type="molecule type" value="Genomic_DNA"/>
</dbReference>
<dbReference type="AlphaFoldDB" id="A0AAV2QE82"/>
<accession>A0AAV2QE82</accession>
<dbReference type="Proteomes" id="UP001497623">
    <property type="component" value="Unassembled WGS sequence"/>
</dbReference>
<keyword evidence="2" id="KW-1133">Transmembrane helix</keyword>
<gene>
    <name evidence="3" type="ORF">MNOR_LOCUS11492</name>
</gene>
<comment type="caution">
    <text evidence="3">The sequence shown here is derived from an EMBL/GenBank/DDBJ whole genome shotgun (WGS) entry which is preliminary data.</text>
</comment>
<evidence type="ECO:0000313" key="4">
    <source>
        <dbReference type="Proteomes" id="UP001497623"/>
    </source>
</evidence>
<sequence>VLEDCESTSLSDGSTADPAVADVSTVTSAGNTDHESRLRQNSILTFLSGPDEVWWASVLLLVLASLLGVCVIVIVFLINRASDANKKYRLLLQGSGTDSDIQTNCSSSSPDSEMYVKTNKKNATGNASKDDPYAQTQKQLKDICAESASSVEMFLPTSSPLTTSSSNFVRDNTHLSTRSMGGYSRVHSTTDSNIYSQDPKELVRLAKLSRTNSTRTCK</sequence>
<name>A0AAV2QE82_MEGNR</name>
<feature type="non-terminal residue" evidence="3">
    <location>
        <position position="1"/>
    </location>
</feature>
<evidence type="ECO:0000313" key="3">
    <source>
        <dbReference type="EMBL" id="CAL4081171.1"/>
    </source>
</evidence>
<feature type="transmembrane region" description="Helical" evidence="2">
    <location>
        <begin position="54"/>
        <end position="78"/>
    </location>
</feature>
<keyword evidence="4" id="KW-1185">Reference proteome</keyword>
<evidence type="ECO:0000256" key="2">
    <source>
        <dbReference type="SAM" id="Phobius"/>
    </source>
</evidence>
<evidence type="ECO:0000256" key="1">
    <source>
        <dbReference type="SAM" id="MobiDB-lite"/>
    </source>
</evidence>
<reference evidence="3 4" key="1">
    <citation type="submission" date="2024-05" db="EMBL/GenBank/DDBJ databases">
        <authorList>
            <person name="Wallberg A."/>
        </authorList>
    </citation>
    <scope>NUCLEOTIDE SEQUENCE [LARGE SCALE GENOMIC DNA]</scope>
</reference>
<feature type="region of interest" description="Disordered" evidence="1">
    <location>
        <begin position="96"/>
        <end position="115"/>
    </location>
</feature>
<keyword evidence="2" id="KW-0812">Transmembrane</keyword>
<keyword evidence="2" id="KW-0472">Membrane</keyword>
<protein>
    <submittedName>
        <fullName evidence="3">Uncharacterized protein</fullName>
    </submittedName>
</protein>
<organism evidence="3 4">
    <name type="scientific">Meganyctiphanes norvegica</name>
    <name type="common">Northern krill</name>
    <name type="synonym">Thysanopoda norvegica</name>
    <dbReference type="NCBI Taxonomy" id="48144"/>
    <lineage>
        <taxon>Eukaryota</taxon>
        <taxon>Metazoa</taxon>
        <taxon>Ecdysozoa</taxon>
        <taxon>Arthropoda</taxon>
        <taxon>Crustacea</taxon>
        <taxon>Multicrustacea</taxon>
        <taxon>Malacostraca</taxon>
        <taxon>Eumalacostraca</taxon>
        <taxon>Eucarida</taxon>
        <taxon>Euphausiacea</taxon>
        <taxon>Euphausiidae</taxon>
        <taxon>Meganyctiphanes</taxon>
    </lineage>
</organism>
<proteinExistence type="predicted"/>
<feature type="compositionally biased region" description="Polar residues" evidence="1">
    <location>
        <begin position="96"/>
        <end position="111"/>
    </location>
</feature>